<dbReference type="Proteomes" id="UP000663866">
    <property type="component" value="Unassembled WGS sequence"/>
</dbReference>
<feature type="transmembrane region" description="Helical" evidence="1">
    <location>
        <begin position="889"/>
        <end position="916"/>
    </location>
</feature>
<keyword evidence="3" id="KW-1185">Reference proteome</keyword>
<name>A0A819BMB6_9BILA</name>
<keyword evidence="1" id="KW-0812">Transmembrane</keyword>
<dbReference type="Gene3D" id="1.10.472.80">
    <property type="entry name" value="Ypt/Rab-GAP domain of gyp1p, domain 3"/>
    <property type="match status" value="1"/>
</dbReference>
<keyword evidence="1" id="KW-1133">Transmembrane helix</keyword>
<accession>A0A819BMB6</accession>
<feature type="transmembrane region" description="Helical" evidence="1">
    <location>
        <begin position="793"/>
        <end position="811"/>
    </location>
</feature>
<dbReference type="EMBL" id="CAJOBG010000302">
    <property type="protein sequence ID" value="CAF3794463.1"/>
    <property type="molecule type" value="Genomic_DNA"/>
</dbReference>
<reference evidence="2" key="1">
    <citation type="submission" date="2021-02" db="EMBL/GenBank/DDBJ databases">
        <authorList>
            <person name="Nowell W R."/>
        </authorList>
    </citation>
    <scope>NUCLEOTIDE SEQUENCE</scope>
</reference>
<organism evidence="2 3">
    <name type="scientific">Rotaria magnacalcarata</name>
    <dbReference type="NCBI Taxonomy" id="392030"/>
    <lineage>
        <taxon>Eukaryota</taxon>
        <taxon>Metazoa</taxon>
        <taxon>Spiralia</taxon>
        <taxon>Gnathifera</taxon>
        <taxon>Rotifera</taxon>
        <taxon>Eurotatoria</taxon>
        <taxon>Bdelloidea</taxon>
        <taxon>Philodinida</taxon>
        <taxon>Philodinidae</taxon>
        <taxon>Rotaria</taxon>
    </lineage>
</organism>
<dbReference type="AlphaFoldDB" id="A0A819BMB6"/>
<sequence>MMNINNTNNETNQIICNSNYLPFNIYWLDSSYQQTCLPDSPWQKILEQLEPILANRASQQFDNRQRRQILIELLGCQFQLKLFSSQPDMPHILTPPFMSEEHRRKLENEAKSWLQIETFKAAIEIGATVTEDNDIDQLSHGMKDFLEYTYQIVCKSFERYLNEIKQREIMKQEQQKLQEINKVKNQHEIIGSSKFRPILRDLQVNSKQLPMINELISTSKSITFHYSDTLSSSIIAILNRDLRRVVILKEKVFGQLLPRALRQLIWTECLLRFEKEPIDYNLNFVEYQTRRDFAAGVTRGKNELQLKHPSYTPVANLIENAVIETYSKTLALHPYLEERHLRLTIKILNVLYTYKKEYESYFIYWLLPCQLSYDDDENKNESIYVIAMHLNLFIRHCFPTWSNVFTIANDIMLDLSKSDQNFYEHLKAISTIRRNINTQDFTKEIISLESKEASSALQYNDELMSNPVLFLRKWIGQMFVGILNSNAVLYLWDQFFMIKWDTVYIKHAVKAILYLLRDRLMYATDYNDMRKMFLDEPCLLYTSDVQAAFIHLAVRNEDPKCIPAMNQRFYPSKSISSNQYDSKKHKTYLETIGIRNISLNLIIVPDLNSQEEFKYKSLIVEIQVHDDGEILGVVSTKSVPVTHQDKSSPTTQKLKVDIPNDKLIVSIQQIRHSSIPTRIQALVLVHQRLDVNTQKTLGFCRFPLYIPQKIGNVDTWEVTYGPIKRALHPGTPPSAIDMIPDVPNIFIVDTIGRGSTISLVVFDPKTEQYSQFQIFLGKTHHDNHQLNPTHKRIIATVVIYVLYMYNLYYRIMNLLIINIMNNDRTESLLSDTLNYYKCCRIQEDILFDSVNERDYFILFPTCQKVIEENEMNKAQWNTIRSCAPIFRSVIFSIQILLILDLILATFIMIASLIHIWEETDEWIHENDYRLTITDNINYKMK</sequence>
<keyword evidence="1" id="KW-0472">Membrane</keyword>
<evidence type="ECO:0000256" key="1">
    <source>
        <dbReference type="SAM" id="Phobius"/>
    </source>
</evidence>
<proteinExistence type="predicted"/>
<protein>
    <submittedName>
        <fullName evidence="2">Uncharacterized protein</fullName>
    </submittedName>
</protein>
<evidence type="ECO:0000313" key="3">
    <source>
        <dbReference type="Proteomes" id="UP000663866"/>
    </source>
</evidence>
<dbReference type="InterPro" id="IPR035969">
    <property type="entry name" value="Rab-GAP_TBC_sf"/>
</dbReference>
<evidence type="ECO:0000313" key="2">
    <source>
        <dbReference type="EMBL" id="CAF3794463.1"/>
    </source>
</evidence>
<dbReference type="SUPFAM" id="SSF47923">
    <property type="entry name" value="Ypt/Rab-GAP domain of gyp1p"/>
    <property type="match status" value="1"/>
</dbReference>
<comment type="caution">
    <text evidence="2">The sequence shown here is derived from an EMBL/GenBank/DDBJ whole genome shotgun (WGS) entry which is preliminary data.</text>
</comment>
<gene>
    <name evidence="2" type="ORF">OVN521_LOCUS3502</name>
</gene>